<dbReference type="AlphaFoldDB" id="A0A1Y2DG67"/>
<dbReference type="InterPro" id="IPR038595">
    <property type="entry name" value="LOR_sf"/>
</dbReference>
<dbReference type="Gene3D" id="2.40.160.200">
    <property type="entry name" value="LURP1-related"/>
    <property type="match status" value="1"/>
</dbReference>
<comment type="caution">
    <text evidence="2">The sequence shown here is derived from an EMBL/GenBank/DDBJ whole genome shotgun (WGS) entry which is preliminary data.</text>
</comment>
<dbReference type="InterPro" id="IPR007612">
    <property type="entry name" value="LOR"/>
</dbReference>
<protein>
    <submittedName>
        <fullName evidence="2">Uncharacterized protein</fullName>
    </submittedName>
</protein>
<dbReference type="SUPFAM" id="SSF54518">
    <property type="entry name" value="Tubby C-terminal domain-like"/>
    <property type="match status" value="1"/>
</dbReference>
<reference evidence="2 3" key="1">
    <citation type="submission" date="2016-08" db="EMBL/GenBank/DDBJ databases">
        <title>A Parts List for Fungal Cellulosomes Revealed by Comparative Genomics.</title>
        <authorList>
            <consortium name="DOE Joint Genome Institute"/>
            <person name="Haitjema C.H."/>
            <person name="Gilmore S.P."/>
            <person name="Henske J.K."/>
            <person name="Solomon K.V."/>
            <person name="De Groot R."/>
            <person name="Kuo A."/>
            <person name="Mondo S.J."/>
            <person name="Salamov A.A."/>
            <person name="Labutti K."/>
            <person name="Zhao Z."/>
            <person name="Chiniquy J."/>
            <person name="Barry K."/>
            <person name="Brewer H.M."/>
            <person name="Purvine S.O."/>
            <person name="Wright A.T."/>
            <person name="Boxma B."/>
            <person name="Van Alen T."/>
            <person name="Hackstein J.H."/>
            <person name="Baker S.E."/>
            <person name="Grigoriev I.V."/>
            <person name="O'Malley M.A."/>
        </authorList>
    </citation>
    <scope>NUCLEOTIDE SEQUENCE [LARGE SCALE GENOMIC DNA]</scope>
    <source>
        <strain evidence="2 3">G1</strain>
    </source>
</reference>
<organism evidence="2 3">
    <name type="scientific">Neocallimastix californiae</name>
    <dbReference type="NCBI Taxonomy" id="1754190"/>
    <lineage>
        <taxon>Eukaryota</taxon>
        <taxon>Fungi</taxon>
        <taxon>Fungi incertae sedis</taxon>
        <taxon>Chytridiomycota</taxon>
        <taxon>Chytridiomycota incertae sedis</taxon>
        <taxon>Neocallimastigomycetes</taxon>
        <taxon>Neocallimastigales</taxon>
        <taxon>Neocallimastigaceae</taxon>
        <taxon>Neocallimastix</taxon>
    </lineage>
</organism>
<dbReference type="OrthoDB" id="10546171at2759"/>
<proteinExistence type="inferred from homology"/>
<dbReference type="Proteomes" id="UP000193920">
    <property type="component" value="Unassembled WGS sequence"/>
</dbReference>
<gene>
    <name evidence="2" type="ORF">LY90DRAFT_701551</name>
</gene>
<name>A0A1Y2DG67_9FUNG</name>
<dbReference type="EMBL" id="MCOG01000067">
    <property type="protein sequence ID" value="ORY58282.1"/>
    <property type="molecule type" value="Genomic_DNA"/>
</dbReference>
<evidence type="ECO:0000256" key="1">
    <source>
        <dbReference type="ARBA" id="ARBA00005437"/>
    </source>
</evidence>
<keyword evidence="3" id="KW-1185">Reference proteome</keyword>
<comment type="similarity">
    <text evidence="1">Belongs to the LOR family.</text>
</comment>
<accession>A0A1Y2DG67</accession>
<sequence length="339" mass="38485">MSGTELGKSMNNILIFENSQCTSEVTDYTINKVNNKNKNDIDTTEFVVVGKNNENYKGQCSNTNITLTTKQNELLFYLKDNSSNNIVKKEIYNEKSQKNIFSVIKSKGIGNYKVEFINLANEKSEYFKMVSDHKFKECHIYYGEEQCKAPIICNIKRKGDSCEIMISPKIDKVFIIGLASFFFYEKMYNNENEKKNGYDSIARMSMPYLPKMVNKDEYQDKFQNSNYRDITEKFPKKVKEVKRKTLCLGISTTLCCCCIACKECECCNCDGNDNDDDDNNNKKNDNKNSDMKQELVEEGLEFASDFCECCDGCEGADCACADCACADCACADCGGCVIM</sequence>
<evidence type="ECO:0000313" key="3">
    <source>
        <dbReference type="Proteomes" id="UP000193920"/>
    </source>
</evidence>
<evidence type="ECO:0000313" key="2">
    <source>
        <dbReference type="EMBL" id="ORY58282.1"/>
    </source>
</evidence>
<dbReference type="Pfam" id="PF04525">
    <property type="entry name" value="LOR"/>
    <property type="match status" value="1"/>
</dbReference>
<dbReference type="InterPro" id="IPR025659">
    <property type="entry name" value="Tubby-like_C"/>
</dbReference>